<protein>
    <recommendedName>
        <fullName evidence="5">Queuine tRNA-ribosyltransferase accessory subunit 2</fullName>
    </recommendedName>
    <alternativeName>
        <fullName evidence="5">Queuine tRNA-ribosyltransferase domain-containing protein 1</fullName>
    </alternativeName>
</protein>
<feature type="binding site" evidence="5">
    <location>
        <position position="319"/>
    </location>
    <ligand>
        <name>Zn(2+)</name>
        <dbReference type="ChEBI" id="CHEBI:29105"/>
    </ligand>
</feature>
<feature type="domain" description="tRNA-guanine(15) transglycosylase-like" evidence="6">
    <location>
        <begin position="30"/>
        <end position="381"/>
    </location>
</feature>
<feature type="binding site" evidence="5">
    <location>
        <position position="317"/>
    </location>
    <ligand>
        <name>Zn(2+)</name>
        <dbReference type="ChEBI" id="CHEBI:29105"/>
    </ligand>
</feature>
<comment type="similarity">
    <text evidence="5">Belongs to the queuine tRNA-ribosyltransferase family. QTRT2 subfamily.</text>
</comment>
<comment type="function">
    <text evidence="5">Non-catalytic subunit of the queuine tRNA-ribosyltransferase (TGT) that catalyzes the base-exchange of a guanine (G) residue with queuine (Q) at position 34 (anticodon wobble position) in tRNAs with GU(N) anticodons (tRNA-Asp, -Asn, -His and -Tyr), resulting in the hypermodified nucleoside queuosine (7-(((4,5-cis-dihydroxy-2-cyclopenten-1-yl)amino)methyl)-7-deazaguanosine).</text>
</comment>
<evidence type="ECO:0000313" key="8">
    <source>
        <dbReference type="Proteomes" id="UP001479436"/>
    </source>
</evidence>
<dbReference type="SUPFAM" id="SSF51713">
    <property type="entry name" value="tRNA-guanine transglycosylase"/>
    <property type="match status" value="1"/>
</dbReference>
<keyword evidence="8" id="KW-1185">Reference proteome</keyword>
<evidence type="ECO:0000256" key="4">
    <source>
        <dbReference type="ARBA" id="ARBA00022833"/>
    </source>
</evidence>
<evidence type="ECO:0000259" key="6">
    <source>
        <dbReference type="Pfam" id="PF01702"/>
    </source>
</evidence>
<dbReference type="NCBIfam" id="TIGR00449">
    <property type="entry name" value="tgt_general"/>
    <property type="match status" value="1"/>
</dbReference>
<evidence type="ECO:0000256" key="2">
    <source>
        <dbReference type="ARBA" id="ARBA00022694"/>
    </source>
</evidence>
<dbReference type="InterPro" id="IPR002616">
    <property type="entry name" value="tRNA_ribo_trans-like"/>
</dbReference>
<organism evidence="7 8">
    <name type="scientific">Basidiobolus ranarum</name>
    <dbReference type="NCBI Taxonomy" id="34480"/>
    <lineage>
        <taxon>Eukaryota</taxon>
        <taxon>Fungi</taxon>
        <taxon>Fungi incertae sedis</taxon>
        <taxon>Zoopagomycota</taxon>
        <taxon>Entomophthoromycotina</taxon>
        <taxon>Basidiobolomycetes</taxon>
        <taxon>Basidiobolales</taxon>
        <taxon>Basidiobolaceae</taxon>
        <taxon>Basidiobolus</taxon>
    </lineage>
</organism>
<evidence type="ECO:0000256" key="1">
    <source>
        <dbReference type="ARBA" id="ARBA00022490"/>
    </source>
</evidence>
<dbReference type="Gene3D" id="3.20.20.105">
    <property type="entry name" value="Queuine tRNA-ribosyltransferase-like"/>
    <property type="match status" value="1"/>
</dbReference>
<dbReference type="Proteomes" id="UP001479436">
    <property type="component" value="Unassembled WGS sequence"/>
</dbReference>
<keyword evidence="4 5" id="KW-0862">Zinc</keyword>
<name>A0ABR2VN83_9FUNG</name>
<dbReference type="HAMAP" id="MF_03043">
    <property type="entry name" value="QTRT2"/>
    <property type="match status" value="1"/>
</dbReference>
<dbReference type="EMBL" id="JASJQH010008921">
    <property type="protein sequence ID" value="KAK9685899.1"/>
    <property type="molecule type" value="Genomic_DNA"/>
</dbReference>
<dbReference type="InterPro" id="IPR028592">
    <property type="entry name" value="QTRTD1"/>
</dbReference>
<dbReference type="Pfam" id="PF01702">
    <property type="entry name" value="TGT"/>
    <property type="match status" value="1"/>
</dbReference>
<comment type="subunit">
    <text evidence="5">Heterodimer of a catalytic subunit and an accessory subunit.</text>
</comment>
<comment type="cofactor">
    <cofactor evidence="5">
        <name>Zn(2+)</name>
        <dbReference type="ChEBI" id="CHEBI:29105"/>
    </cofactor>
    <text evidence="5">Binds 1 zinc ion per subunit.</text>
</comment>
<keyword evidence="2 5" id="KW-0819">tRNA processing</keyword>
<sequence length="383" mass="44040">MSVSFEPSNEKERIRQGILRIGTERAIGELQMETPNCLMYSHRGATPHLTPDVARTVPNRGIQISLSHMLDNLPPVSIKFEPGLHKLLNLEDYFVFVDMLDPSPELEQTPFNGEKYISVNTYGGMRKITPEDFIKTVNVYKPDITIAMADIVVDKNPSAKRARNSVNRTLKWLDEIIAEKQQNIRLFGVLVGSQHEGERQRCAEEVVKRNVDGYVLDARSFDVTLEEKERLLKISLDCLPTDKPRMGYGFSTPDEILRGVSLGIDLFDSTFPCTVTEKGHALTFKFCQQQDDTSADLAYDLWDPKNKKDQRPFLEGCECFACQNHTRCYTHHLLNTHEMLASVLLMVHNFHHYSRFFKEIRDSISNNTFEQKRGDFLLQYYKP</sequence>
<accession>A0ABR2VN83</accession>
<keyword evidence="3 5" id="KW-0479">Metal-binding</keyword>
<evidence type="ECO:0000313" key="7">
    <source>
        <dbReference type="EMBL" id="KAK9685899.1"/>
    </source>
</evidence>
<feature type="binding site" evidence="5">
    <location>
        <position position="348"/>
    </location>
    <ligand>
        <name>Zn(2+)</name>
        <dbReference type="ChEBI" id="CHEBI:29105"/>
    </ligand>
</feature>
<evidence type="ECO:0000256" key="5">
    <source>
        <dbReference type="HAMAP-Rule" id="MF_03043"/>
    </source>
</evidence>
<dbReference type="PANTHER" id="PTHR46064">
    <property type="entry name" value="QUEUINE TRNA-RIBOSYLTRANSFERASE ACCESSORY SUBUNIT 2"/>
    <property type="match status" value="1"/>
</dbReference>
<evidence type="ECO:0000256" key="3">
    <source>
        <dbReference type="ARBA" id="ARBA00022723"/>
    </source>
</evidence>
<keyword evidence="1 5" id="KW-0963">Cytoplasm</keyword>
<reference evidence="7 8" key="1">
    <citation type="submission" date="2023-04" db="EMBL/GenBank/DDBJ databases">
        <title>Genome of Basidiobolus ranarum AG-B5.</title>
        <authorList>
            <person name="Stajich J.E."/>
            <person name="Carter-House D."/>
            <person name="Gryganskyi A."/>
        </authorList>
    </citation>
    <scope>NUCLEOTIDE SEQUENCE [LARGE SCALE GENOMIC DNA]</scope>
    <source>
        <strain evidence="7 8">AG-B5</strain>
    </source>
</reference>
<dbReference type="InterPro" id="IPR050852">
    <property type="entry name" value="Queuine_tRNA-ribosyltrfase"/>
</dbReference>
<dbReference type="PANTHER" id="PTHR46064:SF1">
    <property type="entry name" value="QUEUINE TRNA-RIBOSYLTRANSFERASE ACCESSORY SUBUNIT 2"/>
    <property type="match status" value="1"/>
</dbReference>
<dbReference type="InterPro" id="IPR036511">
    <property type="entry name" value="TGT-like_sf"/>
</dbReference>
<feature type="binding site" evidence="5">
    <location>
        <position position="322"/>
    </location>
    <ligand>
        <name>Zn(2+)</name>
        <dbReference type="ChEBI" id="CHEBI:29105"/>
    </ligand>
</feature>
<gene>
    <name evidence="7" type="ORF">K7432_015331</name>
</gene>
<comment type="subcellular location">
    <subcellularLocation>
        <location evidence="5">Cytoplasm</location>
    </subcellularLocation>
</comment>
<comment type="caution">
    <text evidence="7">The sequence shown here is derived from an EMBL/GenBank/DDBJ whole genome shotgun (WGS) entry which is preliminary data.</text>
</comment>
<proteinExistence type="inferred from homology"/>